<organism evidence="1">
    <name type="scientific">viral metagenome</name>
    <dbReference type="NCBI Taxonomy" id="1070528"/>
    <lineage>
        <taxon>unclassified sequences</taxon>
        <taxon>metagenomes</taxon>
        <taxon>organismal metagenomes</taxon>
    </lineage>
</organism>
<name>A0A6M3INE3_9ZZZZ</name>
<dbReference type="AlphaFoldDB" id="A0A6M3INE3"/>
<reference evidence="1" key="1">
    <citation type="submission" date="2020-03" db="EMBL/GenBank/DDBJ databases">
        <title>The deep terrestrial virosphere.</title>
        <authorList>
            <person name="Holmfeldt K."/>
            <person name="Nilsson E."/>
            <person name="Simone D."/>
            <person name="Lopez-Fernandez M."/>
            <person name="Wu X."/>
            <person name="de Brujin I."/>
            <person name="Lundin D."/>
            <person name="Andersson A."/>
            <person name="Bertilsson S."/>
            <person name="Dopson M."/>
        </authorList>
    </citation>
    <scope>NUCLEOTIDE SEQUENCE</scope>
    <source>
        <strain evidence="1">MM415B01405</strain>
    </source>
</reference>
<dbReference type="EMBL" id="MT141340">
    <property type="protein sequence ID" value="QJA58815.1"/>
    <property type="molecule type" value="Genomic_DNA"/>
</dbReference>
<gene>
    <name evidence="1" type="ORF">MM415B01405_0010</name>
</gene>
<evidence type="ECO:0000313" key="1">
    <source>
        <dbReference type="EMBL" id="QJA58815.1"/>
    </source>
</evidence>
<proteinExistence type="predicted"/>
<accession>A0A6M3INE3</accession>
<sequence length="68" mass="8094">MVREGKEYNVKNIPERIYLQIEDDFGSLPSKEDDFAKLEEVTWCKDRINDSDIEYQRVRKRKVKGGKS</sequence>
<protein>
    <submittedName>
        <fullName evidence="1">Uncharacterized protein</fullName>
    </submittedName>
</protein>